<name>A0A1F6AMX9_9BACT</name>
<proteinExistence type="predicted"/>
<keyword evidence="1" id="KW-0812">Transmembrane</keyword>
<dbReference type="EMBL" id="MFJR01000014">
    <property type="protein sequence ID" value="OGG26060.1"/>
    <property type="molecule type" value="Genomic_DNA"/>
</dbReference>
<evidence type="ECO:0000313" key="2">
    <source>
        <dbReference type="EMBL" id="OGG26060.1"/>
    </source>
</evidence>
<protein>
    <submittedName>
        <fullName evidence="2">Uncharacterized protein</fullName>
    </submittedName>
</protein>
<dbReference type="AlphaFoldDB" id="A0A1F6AMX9"/>
<dbReference type="Proteomes" id="UP000176609">
    <property type="component" value="Unassembled WGS sequence"/>
</dbReference>
<gene>
    <name evidence="2" type="ORF">A2960_05910</name>
</gene>
<accession>A0A1F6AMX9</accession>
<comment type="caution">
    <text evidence="2">The sequence shown here is derived from an EMBL/GenBank/DDBJ whole genome shotgun (WGS) entry which is preliminary data.</text>
</comment>
<reference evidence="2 3" key="1">
    <citation type="journal article" date="2016" name="Nat. Commun.">
        <title>Thousands of microbial genomes shed light on interconnected biogeochemical processes in an aquifer system.</title>
        <authorList>
            <person name="Anantharaman K."/>
            <person name="Brown C.T."/>
            <person name="Hug L.A."/>
            <person name="Sharon I."/>
            <person name="Castelle C.J."/>
            <person name="Probst A.J."/>
            <person name="Thomas B.C."/>
            <person name="Singh A."/>
            <person name="Wilkins M.J."/>
            <person name="Karaoz U."/>
            <person name="Brodie E.L."/>
            <person name="Williams K.H."/>
            <person name="Hubbard S.S."/>
            <person name="Banfield J.F."/>
        </authorList>
    </citation>
    <scope>NUCLEOTIDE SEQUENCE [LARGE SCALE GENOMIC DNA]</scope>
</reference>
<organism evidence="2 3">
    <name type="scientific">Candidatus Gottesmanbacteria bacterium RIFCSPLOWO2_01_FULL_39_12b</name>
    <dbReference type="NCBI Taxonomy" id="1798388"/>
    <lineage>
        <taxon>Bacteria</taxon>
        <taxon>Candidatus Gottesmaniibacteriota</taxon>
    </lineage>
</organism>
<keyword evidence="1" id="KW-0472">Membrane</keyword>
<evidence type="ECO:0000256" key="1">
    <source>
        <dbReference type="SAM" id="Phobius"/>
    </source>
</evidence>
<feature type="transmembrane region" description="Helical" evidence="1">
    <location>
        <begin position="17"/>
        <end position="36"/>
    </location>
</feature>
<evidence type="ECO:0000313" key="3">
    <source>
        <dbReference type="Proteomes" id="UP000176609"/>
    </source>
</evidence>
<keyword evidence="1" id="KW-1133">Transmembrane helix</keyword>
<sequence length="266" mass="29524">MVINMFNSSICFYKKHLVIAGIILLFFGILISFQLFSQLATKSDVNTYSQAATSGLHLSQVLSSPAPASTTQGSFCGPNTNIGFNCGGNLVCQYNTLNLKDVTSEQLRCLPKSMVKLRIMDDNDPNKVLNYFQNKVIIHGEKNNGFAHRSSFFSFNINTNLPIYFVPGGQELLNRIIIHTSCDVDGNKQYYGDTLGHTAGSLDQTCTLKGLKINTDILVKVNVDMWIFDSHEEQQAFMRDTNMLSSRPPDVSLGNVQVKVFDTGDQ</sequence>